<keyword evidence="9" id="KW-0411">Iron-sulfur</keyword>
<dbReference type="GO" id="GO:0031071">
    <property type="term" value="F:cysteine desulfurase activity"/>
    <property type="evidence" value="ECO:0007669"/>
    <property type="project" value="UniProtKB-EC"/>
</dbReference>
<proteinExistence type="inferred from homology"/>
<evidence type="ECO:0000256" key="6">
    <source>
        <dbReference type="ARBA" id="ARBA00022723"/>
    </source>
</evidence>
<dbReference type="NCBIfam" id="NF002806">
    <property type="entry name" value="PRK02948.1"/>
    <property type="match status" value="1"/>
</dbReference>
<dbReference type="InterPro" id="IPR016454">
    <property type="entry name" value="Cysteine_dSase"/>
</dbReference>
<name>A0A533Q925_9BACT</name>
<evidence type="ECO:0000313" key="13">
    <source>
        <dbReference type="Proteomes" id="UP000319783"/>
    </source>
</evidence>
<sequence>MGKIYMDNASGTPMHSKVIEIITQFLHKGFGNPSNLHQFGRITYETLQEARGQVANLINAKPNEIIFTSSGTEANNFALKGLLAAHKKKGNHVITSQIEHFSVLNPLKSLEKSGYTVTYLPVDKYGMVNPADIKKAITPTTTLVSIMYANGEIGTIEPVKEIGAITKENGILFHTDAVAAVGNIPIDVKDTHIDALSMSANQFNGPTGVGALYLREGVRILPLIEGGVQEGGRRSGTENSIGIVAMGKAAELAKQEMSERVNKVQKLRDLLRDGILKNISHVYVNGHATNRMPGNLSLCIEYIEGESILLFLDMQGIAISSGSACTSRSLKASHVIMATGVDAALAQGTVLFSLGINNTEDDVTCVLEKLPSIVERLRQMSPLYSQKQMEN</sequence>
<keyword evidence="7" id="KW-0663">Pyridoxal phosphate</keyword>
<comment type="similarity">
    <text evidence="3">Belongs to the class-V pyridoxal-phosphate-dependent aminotransferase family. NifS/IscS subfamily.</text>
</comment>
<evidence type="ECO:0000313" key="12">
    <source>
        <dbReference type="EMBL" id="TLD41156.1"/>
    </source>
</evidence>
<dbReference type="InterPro" id="IPR015421">
    <property type="entry name" value="PyrdxlP-dep_Trfase_major"/>
</dbReference>
<evidence type="ECO:0000256" key="9">
    <source>
        <dbReference type="ARBA" id="ARBA00023014"/>
    </source>
</evidence>
<evidence type="ECO:0000259" key="11">
    <source>
        <dbReference type="Pfam" id="PF00266"/>
    </source>
</evidence>
<comment type="caution">
    <text evidence="12">The sequence shown here is derived from an EMBL/GenBank/DDBJ whole genome shotgun (WGS) entry which is preliminary data.</text>
</comment>
<evidence type="ECO:0000256" key="2">
    <source>
        <dbReference type="ARBA" id="ARBA00003120"/>
    </source>
</evidence>
<protein>
    <recommendedName>
        <fullName evidence="4">cysteine desulfurase</fullName>
        <ecNumber evidence="4">2.8.1.7</ecNumber>
    </recommendedName>
</protein>
<comment type="function">
    <text evidence="2">Catalyzes the removal of elemental sulfur atoms from cysteine to produce alanine. Seems to participate in the biosynthesis of the nitrogenase metalloclusters by providing the inorganic sulfur required for the Fe-S core formation.</text>
</comment>
<dbReference type="EC" id="2.8.1.7" evidence="4"/>
<dbReference type="Pfam" id="PF00266">
    <property type="entry name" value="Aminotran_5"/>
    <property type="match status" value="1"/>
</dbReference>
<reference evidence="12 13" key="1">
    <citation type="submission" date="2019-04" db="EMBL/GenBank/DDBJ databases">
        <title>Genome of a novel bacterium Candidatus Jettenia ecosi reconstructed from metagenome of an anammox bioreactor.</title>
        <authorList>
            <person name="Mardanov A.V."/>
            <person name="Beletsky A.V."/>
            <person name="Ravin N.V."/>
            <person name="Botchkova E.A."/>
            <person name="Litti Y.V."/>
            <person name="Nozhevnikova A.N."/>
        </authorList>
    </citation>
    <scope>NUCLEOTIDE SEQUENCE [LARGE SCALE GENOMIC DNA]</scope>
    <source>
        <strain evidence="12">J2</strain>
    </source>
</reference>
<accession>A0A533Q925</accession>
<dbReference type="PANTHER" id="PTHR11601:SF34">
    <property type="entry name" value="CYSTEINE DESULFURASE"/>
    <property type="match status" value="1"/>
</dbReference>
<dbReference type="GO" id="GO:0046872">
    <property type="term" value="F:metal ion binding"/>
    <property type="evidence" value="ECO:0007669"/>
    <property type="project" value="UniProtKB-KW"/>
</dbReference>
<keyword evidence="5" id="KW-0808">Transferase</keyword>
<dbReference type="Proteomes" id="UP000319783">
    <property type="component" value="Unassembled WGS sequence"/>
</dbReference>
<feature type="domain" description="Aminotransferase class V" evidence="11">
    <location>
        <begin position="4"/>
        <end position="364"/>
    </location>
</feature>
<dbReference type="AlphaFoldDB" id="A0A533Q925"/>
<gene>
    <name evidence="12" type="ORF">JETT_2575</name>
</gene>
<dbReference type="Gene3D" id="1.10.260.50">
    <property type="match status" value="1"/>
</dbReference>
<evidence type="ECO:0000256" key="3">
    <source>
        <dbReference type="ARBA" id="ARBA00006490"/>
    </source>
</evidence>
<dbReference type="GO" id="GO:0051536">
    <property type="term" value="F:iron-sulfur cluster binding"/>
    <property type="evidence" value="ECO:0007669"/>
    <property type="project" value="UniProtKB-KW"/>
</dbReference>
<dbReference type="PIRSF" id="PIRSF005572">
    <property type="entry name" value="NifS"/>
    <property type="match status" value="1"/>
</dbReference>
<dbReference type="EMBL" id="SULG01000060">
    <property type="protein sequence ID" value="TLD41156.1"/>
    <property type="molecule type" value="Genomic_DNA"/>
</dbReference>
<dbReference type="Gene3D" id="3.90.1150.10">
    <property type="entry name" value="Aspartate Aminotransferase, domain 1"/>
    <property type="match status" value="1"/>
</dbReference>
<dbReference type="Gene3D" id="3.40.640.10">
    <property type="entry name" value="Type I PLP-dependent aspartate aminotransferase-like (Major domain)"/>
    <property type="match status" value="1"/>
</dbReference>
<evidence type="ECO:0000256" key="10">
    <source>
        <dbReference type="ARBA" id="ARBA00050776"/>
    </source>
</evidence>
<comment type="cofactor">
    <cofactor evidence="1">
        <name>pyridoxal 5'-phosphate</name>
        <dbReference type="ChEBI" id="CHEBI:597326"/>
    </cofactor>
</comment>
<dbReference type="InterPro" id="IPR000192">
    <property type="entry name" value="Aminotrans_V_dom"/>
</dbReference>
<evidence type="ECO:0000256" key="1">
    <source>
        <dbReference type="ARBA" id="ARBA00001933"/>
    </source>
</evidence>
<evidence type="ECO:0000256" key="8">
    <source>
        <dbReference type="ARBA" id="ARBA00023004"/>
    </source>
</evidence>
<comment type="catalytic activity">
    <reaction evidence="10">
        <text>(sulfur carrier)-H + L-cysteine = (sulfur carrier)-SH + L-alanine</text>
        <dbReference type="Rhea" id="RHEA:43892"/>
        <dbReference type="Rhea" id="RHEA-COMP:14737"/>
        <dbReference type="Rhea" id="RHEA-COMP:14739"/>
        <dbReference type="ChEBI" id="CHEBI:29917"/>
        <dbReference type="ChEBI" id="CHEBI:35235"/>
        <dbReference type="ChEBI" id="CHEBI:57972"/>
        <dbReference type="ChEBI" id="CHEBI:64428"/>
        <dbReference type="EC" id="2.8.1.7"/>
    </reaction>
</comment>
<dbReference type="PANTHER" id="PTHR11601">
    <property type="entry name" value="CYSTEINE DESULFURYLASE FAMILY MEMBER"/>
    <property type="match status" value="1"/>
</dbReference>
<keyword evidence="8" id="KW-0408">Iron</keyword>
<organism evidence="12 13">
    <name type="scientific">Candidatus Jettenia ecosi</name>
    <dbReference type="NCBI Taxonomy" id="2494326"/>
    <lineage>
        <taxon>Bacteria</taxon>
        <taxon>Pseudomonadati</taxon>
        <taxon>Planctomycetota</taxon>
        <taxon>Candidatus Brocadiia</taxon>
        <taxon>Candidatus Brocadiales</taxon>
        <taxon>Candidatus Brocadiaceae</taxon>
        <taxon>Candidatus Jettenia</taxon>
    </lineage>
</organism>
<dbReference type="InterPro" id="IPR015422">
    <property type="entry name" value="PyrdxlP-dep_Trfase_small"/>
</dbReference>
<dbReference type="FunFam" id="3.40.640.10:FF:000084">
    <property type="entry name" value="IscS-like cysteine desulfurase"/>
    <property type="match status" value="1"/>
</dbReference>
<evidence type="ECO:0000256" key="4">
    <source>
        <dbReference type="ARBA" id="ARBA00012239"/>
    </source>
</evidence>
<keyword evidence="6" id="KW-0479">Metal-binding</keyword>
<evidence type="ECO:0000256" key="5">
    <source>
        <dbReference type="ARBA" id="ARBA00022679"/>
    </source>
</evidence>
<evidence type="ECO:0000256" key="7">
    <source>
        <dbReference type="ARBA" id="ARBA00022898"/>
    </source>
</evidence>
<dbReference type="SUPFAM" id="SSF53383">
    <property type="entry name" value="PLP-dependent transferases"/>
    <property type="match status" value="1"/>
</dbReference>
<dbReference type="InterPro" id="IPR015424">
    <property type="entry name" value="PyrdxlP-dep_Trfase"/>
</dbReference>